<keyword evidence="7" id="KW-0808">Transferase</keyword>
<sequence>MFTLRRICRKAAFLRSLCTVTSRDAVVAERLEQRALLRVAGKDAYGFLQGLMTNDITHVESGISSMYTMFLNTRGRVLYDAIIYQTSEHGVLFIECDSSAIEQLSKHLKIYRLRKKVDIDVENEHKAWVVYDPSLTENSSCTLVEDVKDKLVGRVLPCDELELGKKERKEGFSINSISSKNNVLIYRDPRLYELGLRVLCPSSEDITELLNVPRGSSYQSLRYRLGVGEGVKDIVPDESFPLESNCDYLHGVSFHKGCYIGQELTARVYHTGVVRKRIMPLFFESPLNVGNSTQREIVNEKGKAVGKLRSFENLNGIGLLRISEVVASKVLTFCSANVKTLRPHWWPKQAPKELESKEKL</sequence>
<proteinExistence type="predicted"/>
<keyword evidence="2" id="KW-0809">Transit peptide</keyword>
<accession>A0A6J1TG14</accession>
<dbReference type="OrthoDB" id="191995at2759"/>
<dbReference type="RefSeq" id="XP_026291697.1">
    <property type="nucleotide sequence ID" value="XM_026435912.2"/>
</dbReference>
<keyword evidence="3" id="KW-0496">Mitochondrion</keyword>
<dbReference type="InterPro" id="IPR017703">
    <property type="entry name" value="YgfZ/GCV_T_CS"/>
</dbReference>
<evidence type="ECO:0000256" key="2">
    <source>
        <dbReference type="ARBA" id="ARBA00022946"/>
    </source>
</evidence>
<dbReference type="GO" id="GO:0016226">
    <property type="term" value="P:iron-sulfur cluster assembly"/>
    <property type="evidence" value="ECO:0007669"/>
    <property type="project" value="TreeGrafter"/>
</dbReference>
<evidence type="ECO:0000256" key="1">
    <source>
        <dbReference type="ARBA" id="ARBA00004173"/>
    </source>
</evidence>
<dbReference type="GeneID" id="113216164"/>
<dbReference type="Pfam" id="PF25455">
    <property type="entry name" value="Beta-barrel_CAF17_C"/>
    <property type="match status" value="1"/>
</dbReference>
<dbReference type="KEGG" id="foc:113216164"/>
<evidence type="ECO:0000313" key="6">
    <source>
        <dbReference type="Proteomes" id="UP000504606"/>
    </source>
</evidence>
<protein>
    <submittedName>
        <fullName evidence="7">Transferase CAF17 homolog, mitochondrial</fullName>
    </submittedName>
</protein>
<dbReference type="PANTHER" id="PTHR22602">
    <property type="entry name" value="TRANSFERASE CAF17, MITOCHONDRIAL-RELATED"/>
    <property type="match status" value="1"/>
</dbReference>
<keyword evidence="6" id="KW-1185">Reference proteome</keyword>
<comment type="subcellular location">
    <subcellularLocation>
        <location evidence="1">Mitochondrion</location>
    </subcellularLocation>
</comment>
<dbReference type="PANTHER" id="PTHR22602:SF0">
    <property type="entry name" value="TRANSFERASE CAF17, MITOCHONDRIAL-RELATED"/>
    <property type="match status" value="1"/>
</dbReference>
<dbReference type="AlphaFoldDB" id="A0A6J1TG14"/>
<organism evidence="6 7">
    <name type="scientific">Frankliniella occidentalis</name>
    <name type="common">Western flower thrips</name>
    <name type="synonym">Euthrips occidentalis</name>
    <dbReference type="NCBI Taxonomy" id="133901"/>
    <lineage>
        <taxon>Eukaryota</taxon>
        <taxon>Metazoa</taxon>
        <taxon>Ecdysozoa</taxon>
        <taxon>Arthropoda</taxon>
        <taxon>Hexapoda</taxon>
        <taxon>Insecta</taxon>
        <taxon>Pterygota</taxon>
        <taxon>Neoptera</taxon>
        <taxon>Paraneoptera</taxon>
        <taxon>Thysanoptera</taxon>
        <taxon>Terebrantia</taxon>
        <taxon>Thripoidea</taxon>
        <taxon>Thripidae</taxon>
        <taxon>Frankliniella</taxon>
    </lineage>
</organism>
<dbReference type="InterPro" id="IPR057460">
    <property type="entry name" value="CAF17_C"/>
</dbReference>
<dbReference type="InterPro" id="IPR045179">
    <property type="entry name" value="YgfZ/GcvT"/>
</dbReference>
<feature type="domain" description="GCVT N-terminal" evidence="4">
    <location>
        <begin position="37"/>
        <end position="123"/>
    </location>
</feature>
<dbReference type="Pfam" id="PF01571">
    <property type="entry name" value="GCV_T"/>
    <property type="match status" value="1"/>
</dbReference>
<dbReference type="Proteomes" id="UP000504606">
    <property type="component" value="Unplaced"/>
</dbReference>
<reference evidence="7" key="1">
    <citation type="submission" date="2025-08" db="UniProtKB">
        <authorList>
            <consortium name="RefSeq"/>
        </authorList>
    </citation>
    <scope>IDENTIFICATION</scope>
    <source>
        <tissue evidence="7">Whole organism</tissue>
    </source>
</reference>
<dbReference type="SUPFAM" id="SSF103025">
    <property type="entry name" value="Folate-binding domain"/>
    <property type="match status" value="1"/>
</dbReference>
<dbReference type="InterPro" id="IPR006222">
    <property type="entry name" value="GCVT_N"/>
</dbReference>
<feature type="domain" description="CAF17 C-terminal" evidence="5">
    <location>
        <begin position="275"/>
        <end position="348"/>
    </location>
</feature>
<dbReference type="InterPro" id="IPR027266">
    <property type="entry name" value="TrmE/GcvT-like"/>
</dbReference>
<dbReference type="NCBIfam" id="TIGR03317">
    <property type="entry name" value="ygfZ_signature"/>
    <property type="match status" value="1"/>
</dbReference>
<evidence type="ECO:0000259" key="5">
    <source>
        <dbReference type="Pfam" id="PF25455"/>
    </source>
</evidence>
<evidence type="ECO:0000313" key="7">
    <source>
        <dbReference type="RefSeq" id="XP_026291697.1"/>
    </source>
</evidence>
<dbReference type="Gene3D" id="3.30.1360.120">
    <property type="entry name" value="Probable tRNA modification gtpase trme, domain 1"/>
    <property type="match status" value="1"/>
</dbReference>
<name>A0A6J1TG14_FRAOC</name>
<gene>
    <name evidence="7" type="primary">LOC113216164</name>
</gene>
<dbReference type="GO" id="GO:0005759">
    <property type="term" value="C:mitochondrial matrix"/>
    <property type="evidence" value="ECO:0007669"/>
    <property type="project" value="TreeGrafter"/>
</dbReference>
<dbReference type="GO" id="GO:0016740">
    <property type="term" value="F:transferase activity"/>
    <property type="evidence" value="ECO:0007669"/>
    <property type="project" value="UniProtKB-KW"/>
</dbReference>
<evidence type="ECO:0000256" key="3">
    <source>
        <dbReference type="ARBA" id="ARBA00023128"/>
    </source>
</evidence>
<evidence type="ECO:0000259" key="4">
    <source>
        <dbReference type="Pfam" id="PF01571"/>
    </source>
</evidence>